<dbReference type="AlphaFoldDB" id="A0A085ZIK9"/>
<reference evidence="4 5" key="1">
    <citation type="submission" date="2014-07" db="EMBL/GenBank/DDBJ databases">
        <title>Genome of Flavobacterium reichenbachii LMG 25512.</title>
        <authorList>
            <person name="Stropko S.J."/>
            <person name="Pipes S.E."/>
            <person name="Newman J.D."/>
        </authorList>
    </citation>
    <scope>NUCLEOTIDE SEQUENCE [LARGE SCALE GENOMIC DNA]</scope>
    <source>
        <strain evidence="4 5">LMG 25512</strain>
    </source>
</reference>
<dbReference type="Pfam" id="PF12464">
    <property type="entry name" value="Mac"/>
    <property type="match status" value="1"/>
</dbReference>
<dbReference type="STRING" id="362418.IW19_01465"/>
<dbReference type="Gene3D" id="2.160.10.10">
    <property type="entry name" value="Hexapeptide repeat proteins"/>
    <property type="match status" value="1"/>
</dbReference>
<evidence type="ECO:0000313" key="4">
    <source>
        <dbReference type="EMBL" id="KFF04273.1"/>
    </source>
</evidence>
<evidence type="ECO:0000313" key="5">
    <source>
        <dbReference type="Proteomes" id="UP000028715"/>
    </source>
</evidence>
<comment type="caution">
    <text evidence="4">The sequence shown here is derived from an EMBL/GenBank/DDBJ whole genome shotgun (WGS) entry which is preliminary data.</text>
</comment>
<dbReference type="InterPro" id="IPR051159">
    <property type="entry name" value="Hexapeptide_acetyltransf"/>
</dbReference>
<dbReference type="GO" id="GO:0016413">
    <property type="term" value="F:O-acetyltransferase activity"/>
    <property type="evidence" value="ECO:0007669"/>
    <property type="project" value="UniProtKB-ARBA"/>
</dbReference>
<keyword evidence="2 4" id="KW-0808">Transferase</keyword>
<dbReference type="InterPro" id="IPR001451">
    <property type="entry name" value="Hexapep"/>
</dbReference>
<dbReference type="RefSeq" id="WP_035680307.1">
    <property type="nucleotide sequence ID" value="NZ_JPRL01000001.1"/>
</dbReference>
<dbReference type="InterPro" id="IPR011004">
    <property type="entry name" value="Trimer_LpxA-like_sf"/>
</dbReference>
<sequence>MKTEKEKMISGEYYNAFDPELLKGRRAAKNLLHSLNVKEYRVTKKAKEILATLIPNAGAGLYIEPPFHCDYGYNIFCGDNVYFNVNCVVLDCAPVNIGSNVFIAPNVQIYTASHPLDAELRKTLENAYPVTIGDDCWIGGNSVICPGVTIGKGCVIGAGSVVTKDIPDNSLAVGNPAKIIRKLNQEPQQNT</sequence>
<evidence type="ECO:0000256" key="2">
    <source>
        <dbReference type="ARBA" id="ARBA00022679"/>
    </source>
</evidence>
<evidence type="ECO:0000259" key="3">
    <source>
        <dbReference type="SMART" id="SM01266"/>
    </source>
</evidence>
<dbReference type="SUPFAM" id="SSF51161">
    <property type="entry name" value="Trimeric LpxA-like enzymes"/>
    <property type="match status" value="1"/>
</dbReference>
<comment type="similarity">
    <text evidence="1">Belongs to the transferase hexapeptide repeat family.</text>
</comment>
<feature type="domain" description="Maltose/galactoside acetyltransferase" evidence="3">
    <location>
        <begin position="5"/>
        <end position="59"/>
    </location>
</feature>
<dbReference type="PANTHER" id="PTHR23416:SF23">
    <property type="entry name" value="ACETYLTRANSFERASE C18B11.09C-RELATED"/>
    <property type="match status" value="1"/>
</dbReference>
<proteinExistence type="inferred from homology"/>
<dbReference type="SMART" id="SM01266">
    <property type="entry name" value="Mac"/>
    <property type="match status" value="1"/>
</dbReference>
<dbReference type="eggNOG" id="COG0110">
    <property type="taxonomic scope" value="Bacteria"/>
</dbReference>
<protein>
    <submittedName>
        <fullName evidence="4">Maltose acetyltransferase</fullName>
    </submittedName>
</protein>
<gene>
    <name evidence="4" type="ORF">IW19_01465</name>
</gene>
<dbReference type="Proteomes" id="UP000028715">
    <property type="component" value="Unassembled WGS sequence"/>
</dbReference>
<dbReference type="PANTHER" id="PTHR23416">
    <property type="entry name" value="SIALIC ACID SYNTHASE-RELATED"/>
    <property type="match status" value="1"/>
</dbReference>
<dbReference type="Pfam" id="PF14602">
    <property type="entry name" value="Hexapep_2"/>
    <property type="match status" value="1"/>
</dbReference>
<evidence type="ECO:0000256" key="1">
    <source>
        <dbReference type="ARBA" id="ARBA00007274"/>
    </source>
</evidence>
<dbReference type="FunFam" id="2.160.10.10:FF:000008">
    <property type="entry name" value="Maltose O-acetyltransferase"/>
    <property type="match status" value="1"/>
</dbReference>
<organism evidence="4 5">
    <name type="scientific">Flavobacterium reichenbachii</name>
    <dbReference type="NCBI Taxonomy" id="362418"/>
    <lineage>
        <taxon>Bacteria</taxon>
        <taxon>Pseudomonadati</taxon>
        <taxon>Bacteroidota</taxon>
        <taxon>Flavobacteriia</taxon>
        <taxon>Flavobacteriales</taxon>
        <taxon>Flavobacteriaceae</taxon>
        <taxon>Flavobacterium</taxon>
    </lineage>
</organism>
<dbReference type="OrthoDB" id="9812571at2"/>
<dbReference type="CDD" id="cd03357">
    <property type="entry name" value="LbH_MAT_GAT"/>
    <property type="match status" value="1"/>
</dbReference>
<keyword evidence="5" id="KW-1185">Reference proteome</keyword>
<dbReference type="InterPro" id="IPR024688">
    <property type="entry name" value="Mac_dom"/>
</dbReference>
<dbReference type="EMBL" id="JPRL01000001">
    <property type="protein sequence ID" value="KFF04273.1"/>
    <property type="molecule type" value="Genomic_DNA"/>
</dbReference>
<name>A0A085ZIK9_9FLAO</name>
<accession>A0A085ZIK9</accession>